<keyword evidence="2" id="KW-1185">Reference proteome</keyword>
<sequence length="239" mass="26734">MLHTDEGLSMSFDLYVWHEPAAITAELARTKLERWAEGDTDVFPPHPAVPLMRDALLERFPALESLSDDDIDAGVWSVTPQTSDSLLALSCVWSRADEVAAAVRCLAADHGLVCYEPGYHILDPNAAGHVPEFTLTSATLPTVPDPDQRRVEWTIGKLGSDNHFAILQRADEWYAQVGYGDQVGAPAGTYVLEYREGSADRHFHTHTRDIVEATRFLQEFLAGTENWKRRHLWQPLTAQ</sequence>
<protein>
    <submittedName>
        <fullName evidence="1">Uncharacterized protein</fullName>
    </submittedName>
</protein>
<gene>
    <name evidence="1" type="ORF">Pa4123_54970</name>
</gene>
<comment type="caution">
    <text evidence="1">The sequence shown here is derived from an EMBL/GenBank/DDBJ whole genome shotgun (WGS) entry which is preliminary data.</text>
</comment>
<evidence type="ECO:0000313" key="2">
    <source>
        <dbReference type="Proteomes" id="UP001144280"/>
    </source>
</evidence>
<accession>A0ABQ5R0Z4</accession>
<name>A0ABQ5R0Z4_9ACTN</name>
<evidence type="ECO:0000313" key="1">
    <source>
        <dbReference type="EMBL" id="GLI00221.1"/>
    </source>
</evidence>
<organism evidence="1 2">
    <name type="scientific">Phytohabitans aurantiacus</name>
    <dbReference type="NCBI Taxonomy" id="3016789"/>
    <lineage>
        <taxon>Bacteria</taxon>
        <taxon>Bacillati</taxon>
        <taxon>Actinomycetota</taxon>
        <taxon>Actinomycetes</taxon>
        <taxon>Micromonosporales</taxon>
        <taxon>Micromonosporaceae</taxon>
    </lineage>
</organism>
<reference evidence="1" key="1">
    <citation type="submission" date="2022-12" db="EMBL/GenBank/DDBJ databases">
        <title>New Phytohabitans aurantiacus sp. RD004123 nov., an actinomycete isolated from soil.</title>
        <authorList>
            <person name="Triningsih D.W."/>
            <person name="Harunari E."/>
            <person name="Igarashi Y."/>
        </authorList>
    </citation>
    <scope>NUCLEOTIDE SEQUENCE</scope>
    <source>
        <strain evidence="1">RD004123</strain>
    </source>
</reference>
<proteinExistence type="predicted"/>
<dbReference type="EMBL" id="BSDI01000031">
    <property type="protein sequence ID" value="GLI00221.1"/>
    <property type="molecule type" value="Genomic_DNA"/>
</dbReference>
<dbReference type="Proteomes" id="UP001144280">
    <property type="component" value="Unassembled WGS sequence"/>
</dbReference>